<evidence type="ECO:0000313" key="3">
    <source>
        <dbReference type="Proteomes" id="UP000641932"/>
    </source>
</evidence>
<protein>
    <submittedName>
        <fullName evidence="2">Lipoprotein</fullName>
    </submittedName>
</protein>
<evidence type="ECO:0000259" key="1">
    <source>
        <dbReference type="Pfam" id="PF13349"/>
    </source>
</evidence>
<reference evidence="2" key="2">
    <citation type="submission" date="2020-09" db="EMBL/GenBank/DDBJ databases">
        <authorList>
            <person name="Sun Q."/>
            <person name="Zhou Y."/>
        </authorList>
    </citation>
    <scope>NUCLEOTIDE SEQUENCE</scope>
    <source>
        <strain evidence="2">CGMCC 4.7201</strain>
    </source>
</reference>
<reference evidence="2" key="1">
    <citation type="journal article" date="2014" name="Int. J. Syst. Evol. Microbiol.">
        <title>Complete genome sequence of Corynebacterium casei LMG S-19264T (=DSM 44701T), isolated from a smear-ripened cheese.</title>
        <authorList>
            <consortium name="US DOE Joint Genome Institute (JGI-PGF)"/>
            <person name="Walter F."/>
            <person name="Albersmeier A."/>
            <person name="Kalinowski J."/>
            <person name="Ruckert C."/>
        </authorList>
    </citation>
    <scope>NUCLEOTIDE SEQUENCE</scope>
    <source>
        <strain evidence="2">CGMCC 4.7201</strain>
    </source>
</reference>
<keyword evidence="2" id="KW-0449">Lipoprotein</keyword>
<accession>A0A917ZCM7</accession>
<dbReference type="RefSeq" id="WP_229698064.1">
    <property type="nucleotide sequence ID" value="NZ_BMMS01000001.1"/>
</dbReference>
<dbReference type="EMBL" id="BMMS01000001">
    <property type="protein sequence ID" value="GGO80440.1"/>
    <property type="molecule type" value="Genomic_DNA"/>
</dbReference>
<name>A0A917ZCM7_9ACTN</name>
<dbReference type="Proteomes" id="UP000641932">
    <property type="component" value="Unassembled WGS sequence"/>
</dbReference>
<sequence length="255" mass="26665">MATPRHLIRTLLGAGGALLVLTAVTGCSDASDDGKPEKRGFALSGKVLTVDADDSDVVIKPADVGKVEVTRWFDAWSVLGSTPKAKWSMKGSTLRLDVDCGPAVVQNCDARHEVLVPRGVAVTVRGDNGKVTASGFDTPLKITADNGEVIVRGASGKLTLTSDNGEVRASGIRSSHVSAGSDNGEVDLRFAKVPDSVRANSDNGEVTMALPDAEYKVSTRARDGDVHMGIARDDTSKHVISAESDNGEITLRKAG</sequence>
<proteinExistence type="predicted"/>
<dbReference type="PROSITE" id="PS51257">
    <property type="entry name" value="PROKAR_LIPOPROTEIN"/>
    <property type="match status" value="1"/>
</dbReference>
<dbReference type="AlphaFoldDB" id="A0A917ZCM7"/>
<comment type="caution">
    <text evidence="2">The sequence shown here is derived from an EMBL/GenBank/DDBJ whole genome shotgun (WGS) entry which is preliminary data.</text>
</comment>
<feature type="domain" description="DUF4097" evidence="1">
    <location>
        <begin position="140"/>
        <end position="251"/>
    </location>
</feature>
<organism evidence="2 3">
    <name type="scientific">Wenjunlia tyrosinilytica</name>
    <dbReference type="NCBI Taxonomy" id="1544741"/>
    <lineage>
        <taxon>Bacteria</taxon>
        <taxon>Bacillati</taxon>
        <taxon>Actinomycetota</taxon>
        <taxon>Actinomycetes</taxon>
        <taxon>Kitasatosporales</taxon>
        <taxon>Streptomycetaceae</taxon>
        <taxon>Wenjunlia</taxon>
    </lineage>
</organism>
<dbReference type="InterPro" id="IPR025164">
    <property type="entry name" value="Toastrack_DUF4097"/>
</dbReference>
<dbReference type="Pfam" id="PF13349">
    <property type="entry name" value="DUF4097"/>
    <property type="match status" value="1"/>
</dbReference>
<keyword evidence="3" id="KW-1185">Reference proteome</keyword>
<evidence type="ECO:0000313" key="2">
    <source>
        <dbReference type="EMBL" id="GGO80440.1"/>
    </source>
</evidence>
<gene>
    <name evidence="2" type="ORF">GCM10012280_02360</name>
</gene>